<dbReference type="OMA" id="PNDANIM"/>
<dbReference type="Gene3D" id="3.40.50.2000">
    <property type="entry name" value="Glycogen Phosphorylase B"/>
    <property type="match status" value="1"/>
</dbReference>
<dbReference type="Proteomes" id="UP000004994">
    <property type="component" value="Chromosome 2"/>
</dbReference>
<evidence type="ECO:0000313" key="3">
    <source>
        <dbReference type="Proteomes" id="UP000004994"/>
    </source>
</evidence>
<accession>A0A3Q7EZ04</accession>
<sequence length="235" mass="26898">MDSTLHVAIVSSPGMGHLIPVPVLGNRLATHHNIKITIFTITTNSSSPEIKFLKKFNEKKTIEIIHVPSVNISHLIDSHTKLFTQLRILVREALPEIHSGIASMNHRLDALIVDIFGTQILPIAEEFNIPKYVFHPSNAWSLALFKYQQVLDQEIEGEYVDLKQPLEIPGCKALRPDDVMDRSDQQYHEYLKLTMEYTCFDGILINTWEDLEGETIKVMKNCNQFHIVQFTRLVP</sequence>
<dbReference type="InParanoid" id="A0A3Q7EZ04"/>
<dbReference type="PaxDb" id="4081-Solyc02g062990.1.1"/>
<dbReference type="PANTHER" id="PTHR48046">
    <property type="entry name" value="UDP-GLYCOSYLTRANSFERASE 72E1"/>
    <property type="match status" value="1"/>
</dbReference>
<keyword evidence="1" id="KW-0808">Transferase</keyword>
<reference evidence="2" key="1">
    <citation type="journal article" date="2012" name="Nature">
        <title>The tomato genome sequence provides insights into fleshy fruit evolution.</title>
        <authorList>
            <consortium name="Tomato Genome Consortium"/>
        </authorList>
    </citation>
    <scope>NUCLEOTIDE SEQUENCE [LARGE SCALE GENOMIC DNA]</scope>
    <source>
        <strain evidence="2">cv. Heinz 1706</strain>
    </source>
</reference>
<name>A0A3Q7EZ04_SOLLC</name>
<organism evidence="2">
    <name type="scientific">Solanum lycopersicum</name>
    <name type="common">Tomato</name>
    <name type="synonym">Lycopersicon esculentum</name>
    <dbReference type="NCBI Taxonomy" id="4081"/>
    <lineage>
        <taxon>Eukaryota</taxon>
        <taxon>Viridiplantae</taxon>
        <taxon>Streptophyta</taxon>
        <taxon>Embryophyta</taxon>
        <taxon>Tracheophyta</taxon>
        <taxon>Spermatophyta</taxon>
        <taxon>Magnoliopsida</taxon>
        <taxon>eudicotyledons</taxon>
        <taxon>Gunneridae</taxon>
        <taxon>Pentapetalae</taxon>
        <taxon>asterids</taxon>
        <taxon>lamiids</taxon>
        <taxon>Solanales</taxon>
        <taxon>Solanaceae</taxon>
        <taxon>Solanoideae</taxon>
        <taxon>Solaneae</taxon>
        <taxon>Solanum</taxon>
        <taxon>Solanum subgen. Lycopersicon</taxon>
    </lineage>
</organism>
<dbReference type="SUPFAM" id="SSF53756">
    <property type="entry name" value="UDP-Glycosyltransferase/glycogen phosphorylase"/>
    <property type="match status" value="1"/>
</dbReference>
<dbReference type="PANTHER" id="PTHR48046:SF1">
    <property type="entry name" value="GLYCOSYLTRANSFERASE-RELATED"/>
    <property type="match status" value="1"/>
</dbReference>
<evidence type="ECO:0000256" key="1">
    <source>
        <dbReference type="ARBA" id="ARBA00022676"/>
    </source>
</evidence>
<reference evidence="2" key="2">
    <citation type="submission" date="2019-01" db="UniProtKB">
        <authorList>
            <consortium name="EnsemblPlants"/>
        </authorList>
    </citation>
    <scope>IDENTIFICATION</scope>
    <source>
        <strain evidence="2">cv. Heinz 1706</strain>
    </source>
</reference>
<dbReference type="Gramene" id="Solyc02g062990.1.1">
    <property type="protein sequence ID" value="Solyc02g062990.1.1.1"/>
    <property type="gene ID" value="Solyc02g062990.1"/>
</dbReference>
<protein>
    <submittedName>
        <fullName evidence="2">Uncharacterized protein</fullName>
    </submittedName>
</protein>
<dbReference type="EnsemblPlants" id="Solyc02g062990.1.1">
    <property type="protein sequence ID" value="Solyc02g062990.1.1.1"/>
    <property type="gene ID" value="Solyc02g062990.1"/>
</dbReference>
<dbReference type="STRING" id="4081.A0A3Q7EZ04"/>
<evidence type="ECO:0000313" key="2">
    <source>
        <dbReference type="EnsemblPlants" id="Solyc02g062990.1.1.1"/>
    </source>
</evidence>
<keyword evidence="1" id="KW-0328">Glycosyltransferase</keyword>
<dbReference type="GO" id="GO:0016757">
    <property type="term" value="F:glycosyltransferase activity"/>
    <property type="evidence" value="ECO:0007669"/>
    <property type="project" value="UniProtKB-KW"/>
</dbReference>
<dbReference type="AlphaFoldDB" id="A0A3Q7EZ04"/>
<proteinExistence type="predicted"/>
<keyword evidence="3" id="KW-1185">Reference proteome</keyword>